<organism evidence="5 6">
    <name type="scientific">Brenneria alni</name>
    <dbReference type="NCBI Taxonomy" id="71656"/>
    <lineage>
        <taxon>Bacteria</taxon>
        <taxon>Pseudomonadati</taxon>
        <taxon>Pseudomonadota</taxon>
        <taxon>Gammaproteobacteria</taxon>
        <taxon>Enterobacterales</taxon>
        <taxon>Pectobacteriaceae</taxon>
        <taxon>Brenneria</taxon>
    </lineage>
</organism>
<evidence type="ECO:0000256" key="4">
    <source>
        <dbReference type="SAM" id="Phobius"/>
    </source>
</evidence>
<dbReference type="GO" id="GO:0022857">
    <property type="term" value="F:transmembrane transporter activity"/>
    <property type="evidence" value="ECO:0007669"/>
    <property type="project" value="InterPro"/>
</dbReference>
<dbReference type="AlphaFoldDB" id="A0A421DTW3"/>
<protein>
    <submittedName>
        <fullName evidence="5">MFS transporter</fullName>
    </submittedName>
</protein>
<keyword evidence="2 4" id="KW-1133">Transmembrane helix</keyword>
<dbReference type="EMBL" id="MJLZ01000001">
    <property type="protein sequence ID" value="RLM28150.1"/>
    <property type="molecule type" value="Genomic_DNA"/>
</dbReference>
<feature type="transmembrane region" description="Helical" evidence="4">
    <location>
        <begin position="184"/>
        <end position="202"/>
    </location>
</feature>
<feature type="transmembrane region" description="Helical" evidence="4">
    <location>
        <begin position="50"/>
        <end position="73"/>
    </location>
</feature>
<keyword evidence="3 4" id="KW-0472">Membrane</keyword>
<dbReference type="InterPro" id="IPR036259">
    <property type="entry name" value="MFS_trans_sf"/>
</dbReference>
<dbReference type="Gene3D" id="1.20.1250.20">
    <property type="entry name" value="MFS general substrate transporter like domains"/>
    <property type="match status" value="1"/>
</dbReference>
<dbReference type="InterPro" id="IPR011701">
    <property type="entry name" value="MFS"/>
</dbReference>
<dbReference type="RefSeq" id="WP_121572731.1">
    <property type="nucleotide sequence ID" value="NZ_MJLZ01000001.1"/>
</dbReference>
<sequence length="402" mass="42505">MRYLRDIWTTTPSLRPGKNYWPLALCAGLLGIGQNGLLVALPILVSETKLSLSVWAGLLTLGSILFLPASPWWGRQIDRSGCKSVVMVSLGGYLLSFMLLALACAGLALGWLSVPLGLGGLIVARIVYGLTVSGMVPACQVWALQRAGPEHRMTALAAISSGLSCGRLFGPLCASAVLVLHPLAPLWLMALAPLLALLVIWRERHDPPLASTARLSVRLRPNMLGYLCCALCLAAAVSLMQLGLSPALHLRLQASTAVVSHHVALLLSLAAIAALLAQFTVLRRQLLPPCVLLMLSGIVMILGLAFMVWGPLALFYLGCGITAFGAALATPAYQILLNDRLQAGAGAGWIATSHTLGYGLSACLVPLVTMRWGEAALIGSALAMALIFSAVSGWLWRRHSSC</sequence>
<feature type="transmembrane region" description="Helical" evidence="4">
    <location>
        <begin position="289"/>
        <end position="309"/>
    </location>
</feature>
<dbReference type="Pfam" id="PF07690">
    <property type="entry name" value="MFS_1"/>
    <property type="match status" value="1"/>
</dbReference>
<gene>
    <name evidence="5" type="ORF">BIY29_00375</name>
</gene>
<dbReference type="PANTHER" id="PTHR23546">
    <property type="entry name" value="TRANSPORT PROTEIN"/>
    <property type="match status" value="1"/>
</dbReference>
<feature type="transmembrane region" description="Helical" evidence="4">
    <location>
        <begin position="118"/>
        <end position="143"/>
    </location>
</feature>
<name>A0A421DTW3_9GAMM</name>
<feature type="transmembrane region" description="Helical" evidence="4">
    <location>
        <begin position="155"/>
        <end position="178"/>
    </location>
</feature>
<feature type="transmembrane region" description="Helical" evidence="4">
    <location>
        <begin position="375"/>
        <end position="396"/>
    </location>
</feature>
<feature type="transmembrane region" description="Helical" evidence="4">
    <location>
        <begin position="348"/>
        <end position="369"/>
    </location>
</feature>
<proteinExistence type="predicted"/>
<dbReference type="PANTHER" id="PTHR23546:SF1">
    <property type="entry name" value="MEMBRANE PROTEIN"/>
    <property type="match status" value="1"/>
</dbReference>
<evidence type="ECO:0000313" key="5">
    <source>
        <dbReference type="EMBL" id="RLM28150.1"/>
    </source>
</evidence>
<dbReference type="SUPFAM" id="SSF103473">
    <property type="entry name" value="MFS general substrate transporter"/>
    <property type="match status" value="1"/>
</dbReference>
<evidence type="ECO:0000256" key="2">
    <source>
        <dbReference type="ARBA" id="ARBA00022989"/>
    </source>
</evidence>
<dbReference type="Proteomes" id="UP000285648">
    <property type="component" value="Unassembled WGS sequence"/>
</dbReference>
<feature type="transmembrane region" description="Helical" evidence="4">
    <location>
        <begin position="315"/>
        <end position="336"/>
    </location>
</feature>
<evidence type="ECO:0000256" key="3">
    <source>
        <dbReference type="ARBA" id="ARBA00023136"/>
    </source>
</evidence>
<feature type="transmembrane region" description="Helical" evidence="4">
    <location>
        <begin position="85"/>
        <end position="112"/>
    </location>
</feature>
<feature type="transmembrane region" description="Helical" evidence="4">
    <location>
        <begin position="223"/>
        <end position="243"/>
    </location>
</feature>
<evidence type="ECO:0000313" key="6">
    <source>
        <dbReference type="Proteomes" id="UP000285648"/>
    </source>
</evidence>
<feature type="transmembrane region" description="Helical" evidence="4">
    <location>
        <begin position="263"/>
        <end position="282"/>
    </location>
</feature>
<accession>A0A421DTW3</accession>
<evidence type="ECO:0000256" key="1">
    <source>
        <dbReference type="ARBA" id="ARBA00022692"/>
    </source>
</evidence>
<keyword evidence="6" id="KW-1185">Reference proteome</keyword>
<feature type="transmembrane region" description="Helical" evidence="4">
    <location>
        <begin position="20"/>
        <end position="44"/>
    </location>
</feature>
<dbReference type="OrthoDB" id="65739at2"/>
<comment type="caution">
    <text evidence="5">The sequence shown here is derived from an EMBL/GenBank/DDBJ whole genome shotgun (WGS) entry which is preliminary data.</text>
</comment>
<keyword evidence="1 4" id="KW-0812">Transmembrane</keyword>
<reference evidence="5 6" key="1">
    <citation type="submission" date="2016-09" db="EMBL/GenBank/DDBJ databases">
        <authorList>
            <person name="Doonan J."/>
            <person name="Pachebat J.A."/>
            <person name="Golyshin P.N."/>
            <person name="Denman S."/>
            <person name="Mcdonald J.E."/>
        </authorList>
    </citation>
    <scope>NUCLEOTIDE SEQUENCE [LARGE SCALE GENOMIC DNA]</scope>
    <source>
        <strain evidence="5 6">NCPPB 3934</strain>
    </source>
</reference>